<comment type="caution">
    <text evidence="7">The sequence shown here is derived from an EMBL/GenBank/DDBJ whole genome shotgun (WGS) entry which is preliminary data.</text>
</comment>
<dbReference type="PANTHER" id="PTHR43104:SF4">
    <property type="entry name" value="L-2-HYDROXYGLUTARATE DEHYDROGENASE, MITOCHONDRIAL"/>
    <property type="match status" value="1"/>
</dbReference>
<evidence type="ECO:0000256" key="4">
    <source>
        <dbReference type="ARBA" id="ARBA00023002"/>
    </source>
</evidence>
<dbReference type="EMBL" id="SMSJ01000003">
    <property type="protein sequence ID" value="TDH64015.1"/>
    <property type="molecule type" value="Genomic_DNA"/>
</dbReference>
<feature type="domain" description="FAD dependent oxidoreductase" evidence="6">
    <location>
        <begin position="5"/>
        <end position="362"/>
    </location>
</feature>
<dbReference type="InterPro" id="IPR006076">
    <property type="entry name" value="FAD-dep_OxRdtase"/>
</dbReference>
<keyword evidence="2" id="KW-0285">Flavoprotein</keyword>
<dbReference type="OrthoDB" id="9801699at2"/>
<reference evidence="7 8" key="1">
    <citation type="journal article" date="2016" name="J. Microbiol.">
        <title>Dankookia rubra gen. nov., sp. nov., an alphaproteobacterium isolated from sediment of a shallow stream.</title>
        <authorList>
            <person name="Kim W.H."/>
            <person name="Kim D.H."/>
            <person name="Kang K."/>
            <person name="Ahn T.Y."/>
        </authorList>
    </citation>
    <scope>NUCLEOTIDE SEQUENCE [LARGE SCALE GENOMIC DNA]</scope>
    <source>
        <strain evidence="7 8">JCM30602</strain>
    </source>
</reference>
<dbReference type="AlphaFoldDB" id="A0A4V3AC23"/>
<proteinExistence type="inferred from homology"/>
<dbReference type="Gene3D" id="3.50.50.60">
    <property type="entry name" value="FAD/NAD(P)-binding domain"/>
    <property type="match status" value="1"/>
</dbReference>
<dbReference type="RefSeq" id="WP_133287295.1">
    <property type="nucleotide sequence ID" value="NZ_SMSJ01000003.1"/>
</dbReference>
<organism evidence="7 8">
    <name type="scientific">Dankookia rubra</name>
    <dbReference type="NCBI Taxonomy" id="1442381"/>
    <lineage>
        <taxon>Bacteria</taxon>
        <taxon>Pseudomonadati</taxon>
        <taxon>Pseudomonadota</taxon>
        <taxon>Alphaproteobacteria</taxon>
        <taxon>Acetobacterales</taxon>
        <taxon>Roseomonadaceae</taxon>
        <taxon>Dankookia</taxon>
    </lineage>
</organism>
<dbReference type="SUPFAM" id="SSF51905">
    <property type="entry name" value="FAD/NAD(P)-binding domain"/>
    <property type="match status" value="1"/>
</dbReference>
<comment type="cofactor">
    <cofactor evidence="1">
        <name>FAD</name>
        <dbReference type="ChEBI" id="CHEBI:57692"/>
    </cofactor>
</comment>
<keyword evidence="8" id="KW-1185">Reference proteome</keyword>
<dbReference type="GO" id="GO:0047545">
    <property type="term" value="F:(S)-2-hydroxyglutarate dehydrogenase activity"/>
    <property type="evidence" value="ECO:0007669"/>
    <property type="project" value="TreeGrafter"/>
</dbReference>
<evidence type="ECO:0000259" key="6">
    <source>
        <dbReference type="Pfam" id="PF01266"/>
    </source>
</evidence>
<evidence type="ECO:0000313" key="7">
    <source>
        <dbReference type="EMBL" id="TDH64015.1"/>
    </source>
</evidence>
<evidence type="ECO:0000256" key="2">
    <source>
        <dbReference type="ARBA" id="ARBA00022630"/>
    </source>
</evidence>
<dbReference type="InterPro" id="IPR036188">
    <property type="entry name" value="FAD/NAD-bd_sf"/>
</dbReference>
<comment type="similarity">
    <text evidence="5">Belongs to the L2HGDH family.</text>
</comment>
<dbReference type="PANTHER" id="PTHR43104">
    <property type="entry name" value="L-2-HYDROXYGLUTARATE DEHYDROGENASE, MITOCHONDRIAL"/>
    <property type="match status" value="1"/>
</dbReference>
<keyword evidence="3" id="KW-0274">FAD</keyword>
<evidence type="ECO:0000256" key="3">
    <source>
        <dbReference type="ARBA" id="ARBA00022827"/>
    </source>
</evidence>
<evidence type="ECO:0000256" key="5">
    <source>
        <dbReference type="ARBA" id="ARBA00037941"/>
    </source>
</evidence>
<accession>A0A4V3AC23</accession>
<protein>
    <submittedName>
        <fullName evidence="7">NAD(P)/FAD-dependent oxidoreductase</fullName>
    </submittedName>
</protein>
<gene>
    <name evidence="7" type="ORF">E2C06_04135</name>
</gene>
<dbReference type="Pfam" id="PF01266">
    <property type="entry name" value="DAO"/>
    <property type="match status" value="1"/>
</dbReference>
<evidence type="ECO:0000313" key="8">
    <source>
        <dbReference type="Proteomes" id="UP000295096"/>
    </source>
</evidence>
<dbReference type="Gene3D" id="3.30.9.10">
    <property type="entry name" value="D-Amino Acid Oxidase, subunit A, domain 2"/>
    <property type="match status" value="1"/>
</dbReference>
<name>A0A4V3AC23_9PROT</name>
<keyword evidence="4" id="KW-0560">Oxidoreductase</keyword>
<sequence length="368" mass="38588">MDKFDCVVVGAGVVGLAVARALALAGREVLVLDAAEGIGTETSSRNSEVIHAGIYYPAGSLMARACVEGKHRLYDYCRERGIPHANCGKLIVATDEAEADKLGSIQARAAANGVPDLTRLTRDEALGLEPELHCTAALLSPSTGIIDSHAYMLSLQGDAGNAGAVFVFHAPVLGGRVTEDGVVIQVGGDEPMALRCRSLVNAAGLHAPKLARSLQGMPSQLVPTAYYAKGNYFTLTGRNPFSRLIYPVPVPGGLGTHLTIDLGGQARFGPDVEWVQEIDYEVDPRRGDSFYAAIRRYWPALKDGVLAPGYSGIRPKIVPPGAPGQDFTIMGSAAHGVPGLVHLFGIESPGLTASLALGDMVRDVVVAG</sequence>
<dbReference type="Proteomes" id="UP000295096">
    <property type="component" value="Unassembled WGS sequence"/>
</dbReference>
<evidence type="ECO:0000256" key="1">
    <source>
        <dbReference type="ARBA" id="ARBA00001974"/>
    </source>
</evidence>